<feature type="domain" description="Methyl-accepting transducer" evidence="4">
    <location>
        <begin position="346"/>
        <end position="497"/>
    </location>
</feature>
<keyword evidence="1" id="KW-0145">Chemotaxis</keyword>
<evidence type="ECO:0000313" key="6">
    <source>
        <dbReference type="EMBL" id="HJB40035.1"/>
    </source>
</evidence>
<protein>
    <submittedName>
        <fullName evidence="6">PAS domain-containing protein</fullName>
    </submittedName>
</protein>
<dbReference type="GO" id="GO:0004888">
    <property type="term" value="F:transmembrane signaling receptor activity"/>
    <property type="evidence" value="ECO:0007669"/>
    <property type="project" value="InterPro"/>
</dbReference>
<dbReference type="InterPro" id="IPR051310">
    <property type="entry name" value="MCP_chemotaxis"/>
</dbReference>
<evidence type="ECO:0000256" key="1">
    <source>
        <dbReference type="ARBA" id="ARBA00022500"/>
    </source>
</evidence>
<dbReference type="PANTHER" id="PTHR43531">
    <property type="entry name" value="PROTEIN ICFG"/>
    <property type="match status" value="1"/>
</dbReference>
<dbReference type="Gene3D" id="3.30.450.20">
    <property type="entry name" value="PAS domain"/>
    <property type="match status" value="2"/>
</dbReference>
<dbReference type="InterPro" id="IPR013655">
    <property type="entry name" value="PAS_fold_3"/>
</dbReference>
<dbReference type="Gene3D" id="1.10.287.950">
    <property type="entry name" value="Methyl-accepting chemotaxis protein"/>
    <property type="match status" value="1"/>
</dbReference>
<reference evidence="6" key="1">
    <citation type="journal article" date="2021" name="PeerJ">
        <title>Extensive microbial diversity within the chicken gut microbiome revealed by metagenomics and culture.</title>
        <authorList>
            <person name="Gilroy R."/>
            <person name="Ravi A."/>
            <person name="Getino M."/>
            <person name="Pursley I."/>
            <person name="Horton D.L."/>
            <person name="Alikhan N.F."/>
            <person name="Baker D."/>
            <person name="Gharbi K."/>
            <person name="Hall N."/>
            <person name="Watson M."/>
            <person name="Adriaenssens E.M."/>
            <person name="Foster-Nyarko E."/>
            <person name="Jarju S."/>
            <person name="Secka A."/>
            <person name="Antonio M."/>
            <person name="Oren A."/>
            <person name="Chaudhuri R.R."/>
            <person name="La Ragione R."/>
            <person name="Hildebrand F."/>
            <person name="Pallen M.J."/>
        </authorList>
    </citation>
    <scope>NUCLEOTIDE SEQUENCE</scope>
    <source>
        <strain evidence="6">ChiBcec8-14828</strain>
    </source>
</reference>
<dbReference type="CDD" id="cd00130">
    <property type="entry name" value="PAS"/>
    <property type="match status" value="2"/>
</dbReference>
<dbReference type="NCBIfam" id="TIGR00229">
    <property type="entry name" value="sensory_box"/>
    <property type="match status" value="1"/>
</dbReference>
<dbReference type="Pfam" id="PF08447">
    <property type="entry name" value="PAS_3"/>
    <property type="match status" value="2"/>
</dbReference>
<evidence type="ECO:0000259" key="4">
    <source>
        <dbReference type="PROSITE" id="PS50111"/>
    </source>
</evidence>
<dbReference type="SMART" id="SM00283">
    <property type="entry name" value="MA"/>
    <property type="match status" value="1"/>
</dbReference>
<dbReference type="InterPro" id="IPR004089">
    <property type="entry name" value="MCPsignal_dom"/>
</dbReference>
<evidence type="ECO:0000256" key="2">
    <source>
        <dbReference type="ARBA" id="ARBA00029447"/>
    </source>
</evidence>
<dbReference type="InterPro" id="IPR001610">
    <property type="entry name" value="PAC"/>
</dbReference>
<dbReference type="SMART" id="SM00086">
    <property type="entry name" value="PAC"/>
    <property type="match status" value="2"/>
</dbReference>
<dbReference type="PANTHER" id="PTHR43531:SF11">
    <property type="entry name" value="METHYL-ACCEPTING CHEMOTAXIS PROTEIN 3"/>
    <property type="match status" value="1"/>
</dbReference>
<evidence type="ECO:0000259" key="5">
    <source>
        <dbReference type="PROSITE" id="PS50113"/>
    </source>
</evidence>
<name>A0A9D2M1Z5_9FIRM</name>
<dbReference type="EMBL" id="DWYA01000056">
    <property type="protein sequence ID" value="HJB40035.1"/>
    <property type="molecule type" value="Genomic_DNA"/>
</dbReference>
<dbReference type="AlphaFoldDB" id="A0A9D2M1Z5"/>
<dbReference type="GO" id="GO:0007165">
    <property type="term" value="P:signal transduction"/>
    <property type="evidence" value="ECO:0007669"/>
    <property type="project" value="UniProtKB-KW"/>
</dbReference>
<dbReference type="PROSITE" id="PS50111">
    <property type="entry name" value="CHEMOTAXIS_TRANSDUC_2"/>
    <property type="match status" value="1"/>
</dbReference>
<dbReference type="InterPro" id="IPR000700">
    <property type="entry name" value="PAS-assoc_C"/>
</dbReference>
<comment type="caution">
    <text evidence="6">The sequence shown here is derived from an EMBL/GenBank/DDBJ whole genome shotgun (WGS) entry which is preliminary data.</text>
</comment>
<accession>A0A9D2M1Z5</accession>
<dbReference type="InterPro" id="IPR035965">
    <property type="entry name" value="PAS-like_dom_sf"/>
</dbReference>
<evidence type="ECO:0000256" key="3">
    <source>
        <dbReference type="PROSITE-ProRule" id="PRU00284"/>
    </source>
</evidence>
<dbReference type="SUPFAM" id="SSF55785">
    <property type="entry name" value="PYP-like sensor domain (PAS domain)"/>
    <property type="match status" value="2"/>
</dbReference>
<dbReference type="InterPro" id="IPR004090">
    <property type="entry name" value="Chemotax_Me-accpt_rcpt"/>
</dbReference>
<keyword evidence="3" id="KW-0807">Transducer</keyword>
<feature type="domain" description="PAC" evidence="5">
    <location>
        <begin position="277"/>
        <end position="329"/>
    </location>
</feature>
<gene>
    <name evidence="6" type="ORF">H9943_06525</name>
</gene>
<proteinExistence type="inferred from homology"/>
<dbReference type="Pfam" id="PF00015">
    <property type="entry name" value="MCPsignal"/>
    <property type="match status" value="1"/>
</dbReference>
<dbReference type="PROSITE" id="PS50113">
    <property type="entry name" value="PAC"/>
    <property type="match status" value="2"/>
</dbReference>
<sequence length="497" mass="56899">MMLGYKKQTLEALKQIDFDHFTDVQKIPSALPFGVSGAMEKELNRVLALYYNRIEWESNSVHLVNQTISSGLWNMDIGLGNQVVASYWSDDFRHMIGYHDKTDFPNRLESWSDLLHPEDKDRTLNLFVETLADPTGKTKYDLEYRLKTKNRGYRWYRAAGNVQRNEKGEPIQFIGIFVDVNDEHESKVALDQLLRRYSAIDKVTTQGSFYIRLARNVLESRENTVWFSDPFRKQLGFLSENDFPNQLERWFGRIHSDDLPAFTELLNRSIAQQTDWVETDFRVQHRDGNYLWVRVAIHVGQEAAGGARFVVGVVNDVTELQSTRKLVEQNMNSHVQSLTECLAKINEIINENTQAMQLVMSRQTEMAQILKDSQEQMERTNNAFNAIQNISRQTNLLSLNASVEAARAGNAGKGFAVVAEEVRSLAQNSDTVSKEISGDLEHMRQYLTNVVQRFELLNEEISNQNTKMLSTKDLVAEIDVTVGGVKDVMDTLLNQSN</sequence>
<dbReference type="SUPFAM" id="SSF58104">
    <property type="entry name" value="Methyl-accepting chemotaxis protein (MCP) signaling domain"/>
    <property type="match status" value="1"/>
</dbReference>
<dbReference type="GO" id="GO:0006935">
    <property type="term" value="P:chemotaxis"/>
    <property type="evidence" value="ECO:0007669"/>
    <property type="project" value="UniProtKB-KW"/>
</dbReference>
<comment type="similarity">
    <text evidence="2">Belongs to the methyl-accepting chemotaxis (MCP) protein family.</text>
</comment>
<evidence type="ECO:0000313" key="7">
    <source>
        <dbReference type="Proteomes" id="UP000824209"/>
    </source>
</evidence>
<reference evidence="6" key="2">
    <citation type="submission" date="2021-04" db="EMBL/GenBank/DDBJ databases">
        <authorList>
            <person name="Gilroy R."/>
        </authorList>
    </citation>
    <scope>NUCLEOTIDE SEQUENCE</scope>
    <source>
        <strain evidence="6">ChiBcec8-14828</strain>
    </source>
</reference>
<dbReference type="InterPro" id="IPR000014">
    <property type="entry name" value="PAS"/>
</dbReference>
<dbReference type="GO" id="GO:0005886">
    <property type="term" value="C:plasma membrane"/>
    <property type="evidence" value="ECO:0007669"/>
    <property type="project" value="TreeGrafter"/>
</dbReference>
<organism evidence="6 7">
    <name type="scientific">Candidatus Ruthenibacterium avium</name>
    <dbReference type="NCBI Taxonomy" id="2838751"/>
    <lineage>
        <taxon>Bacteria</taxon>
        <taxon>Bacillati</taxon>
        <taxon>Bacillota</taxon>
        <taxon>Clostridia</taxon>
        <taxon>Eubacteriales</taxon>
        <taxon>Oscillospiraceae</taxon>
        <taxon>Ruthenibacterium</taxon>
    </lineage>
</organism>
<dbReference type="PRINTS" id="PR00260">
    <property type="entry name" value="CHEMTRNSDUCR"/>
</dbReference>
<feature type="domain" description="PAC" evidence="5">
    <location>
        <begin position="140"/>
        <end position="192"/>
    </location>
</feature>
<dbReference type="Proteomes" id="UP000824209">
    <property type="component" value="Unassembled WGS sequence"/>
</dbReference>